<organism evidence="2 3">
    <name type="scientific">Hevea brasiliensis</name>
    <name type="common">Para rubber tree</name>
    <name type="synonym">Siphonia brasiliensis</name>
    <dbReference type="NCBI Taxonomy" id="3981"/>
    <lineage>
        <taxon>Eukaryota</taxon>
        <taxon>Viridiplantae</taxon>
        <taxon>Streptophyta</taxon>
        <taxon>Embryophyta</taxon>
        <taxon>Tracheophyta</taxon>
        <taxon>Spermatophyta</taxon>
        <taxon>Magnoliopsida</taxon>
        <taxon>eudicotyledons</taxon>
        <taxon>Gunneridae</taxon>
        <taxon>Pentapetalae</taxon>
        <taxon>rosids</taxon>
        <taxon>fabids</taxon>
        <taxon>Malpighiales</taxon>
        <taxon>Euphorbiaceae</taxon>
        <taxon>Crotonoideae</taxon>
        <taxon>Micrandreae</taxon>
        <taxon>Hevea</taxon>
    </lineage>
</organism>
<dbReference type="PANTHER" id="PTHR11815">
    <property type="entry name" value="SUCCINYL-COA SYNTHETASE BETA CHAIN"/>
    <property type="match status" value="1"/>
</dbReference>
<sequence>MARKKIREYDSKRLLKDHFKRLSGYELPIKSAQVTESTDFNELAEKEPWLLSGKLVVKPDMLFGKRGKSGLVALNLDLAEVAVFVKERLGKEVEMSGCKGPITTFIVEPFIPHNEEFYLNIVSERLGCSISFSECGGIEIEENWDKVLLDVNLSQIFIGKEFLSLIGSSFTSETRAPLVATLPLEIKREIEEFIKSVFALFQDLDFTFLEMNPFTLVNGKPYPLDMRGELDDTAAFKNFKKWGNIGFPMPFGRVMSSTESFIHGLDEKICVIREEGVFVKNLGCGCRSEQCLSSWLWFGFDFMGGCSVEAQRMISLRSKGWT</sequence>
<dbReference type="GO" id="GO:0006104">
    <property type="term" value="P:succinyl-CoA metabolic process"/>
    <property type="evidence" value="ECO:0007669"/>
    <property type="project" value="TreeGrafter"/>
</dbReference>
<comment type="caution">
    <text evidence="2">The sequence shown here is derived from an EMBL/GenBank/DDBJ whole genome shotgun (WGS) entry which is preliminary data.</text>
</comment>
<name>A0A6A6KE37_HEVBR</name>
<dbReference type="FunFam" id="3.30.470.110:FF:000002">
    <property type="entry name" value="ATP-citrate synthase alpha chain protein"/>
    <property type="match status" value="1"/>
</dbReference>
<dbReference type="GO" id="GO:0042709">
    <property type="term" value="C:succinate-CoA ligase complex"/>
    <property type="evidence" value="ECO:0007669"/>
    <property type="project" value="TreeGrafter"/>
</dbReference>
<gene>
    <name evidence="2" type="ORF">GH714_023563</name>
</gene>
<dbReference type="Proteomes" id="UP000467840">
    <property type="component" value="Chromosome 3"/>
</dbReference>
<keyword evidence="3" id="KW-1185">Reference proteome</keyword>
<proteinExistence type="predicted"/>
<dbReference type="AlphaFoldDB" id="A0A6A6KE37"/>
<protein>
    <recommendedName>
        <fullName evidence="1">ATP-citrate synthase ATP-grasp domain-containing protein</fullName>
    </recommendedName>
</protein>
<feature type="domain" description="ATP-citrate synthase ATP-grasp" evidence="1">
    <location>
        <begin position="2"/>
        <end position="242"/>
    </location>
</feature>
<evidence type="ECO:0000259" key="1">
    <source>
        <dbReference type="Pfam" id="PF24948"/>
    </source>
</evidence>
<dbReference type="PANTHER" id="PTHR11815:SF10">
    <property type="entry name" value="SUCCINATE--COA LIGASE [GDP-FORMING] SUBUNIT BETA, MITOCHONDRIAL"/>
    <property type="match status" value="1"/>
</dbReference>
<reference evidence="2 3" key="1">
    <citation type="journal article" date="2020" name="Mol. Plant">
        <title>The Chromosome-Based Rubber Tree Genome Provides New Insights into Spurge Genome Evolution and Rubber Biosynthesis.</title>
        <authorList>
            <person name="Liu J."/>
            <person name="Shi C."/>
            <person name="Shi C.C."/>
            <person name="Li W."/>
            <person name="Zhang Q.J."/>
            <person name="Zhang Y."/>
            <person name="Li K."/>
            <person name="Lu H.F."/>
            <person name="Shi C."/>
            <person name="Zhu S.T."/>
            <person name="Xiao Z.Y."/>
            <person name="Nan H."/>
            <person name="Yue Y."/>
            <person name="Zhu X.G."/>
            <person name="Wu Y."/>
            <person name="Hong X.N."/>
            <person name="Fan G.Y."/>
            <person name="Tong Y."/>
            <person name="Zhang D."/>
            <person name="Mao C.L."/>
            <person name="Liu Y.L."/>
            <person name="Hao S.J."/>
            <person name="Liu W.Q."/>
            <person name="Lv M.Q."/>
            <person name="Zhang H.B."/>
            <person name="Liu Y."/>
            <person name="Hu-Tang G.R."/>
            <person name="Wang J.P."/>
            <person name="Wang J.H."/>
            <person name="Sun Y.H."/>
            <person name="Ni S.B."/>
            <person name="Chen W.B."/>
            <person name="Zhang X.C."/>
            <person name="Jiao Y.N."/>
            <person name="Eichler E.E."/>
            <person name="Li G.H."/>
            <person name="Liu X."/>
            <person name="Gao L.Z."/>
        </authorList>
    </citation>
    <scope>NUCLEOTIDE SEQUENCE [LARGE SCALE GENOMIC DNA]</scope>
    <source>
        <strain evidence="3">cv. GT1</strain>
        <tissue evidence="2">Leaf</tissue>
    </source>
</reference>
<dbReference type="SUPFAM" id="SSF56059">
    <property type="entry name" value="Glutathione synthetase ATP-binding domain-like"/>
    <property type="match status" value="1"/>
</dbReference>
<evidence type="ECO:0000313" key="2">
    <source>
        <dbReference type="EMBL" id="KAF2286684.1"/>
    </source>
</evidence>
<accession>A0A6A6KE37</accession>
<evidence type="ECO:0000313" key="3">
    <source>
        <dbReference type="Proteomes" id="UP000467840"/>
    </source>
</evidence>
<dbReference type="Gene3D" id="3.30.470.110">
    <property type="match status" value="1"/>
</dbReference>
<dbReference type="Pfam" id="PF24948">
    <property type="entry name" value="Citrate_synth_N"/>
    <property type="match status" value="1"/>
</dbReference>
<dbReference type="GO" id="GO:0004775">
    <property type="term" value="F:succinate-CoA ligase (ADP-forming) activity"/>
    <property type="evidence" value="ECO:0007669"/>
    <property type="project" value="TreeGrafter"/>
</dbReference>
<dbReference type="InterPro" id="IPR056749">
    <property type="entry name" value="Citrate_synth_N"/>
</dbReference>
<dbReference type="GO" id="GO:0006099">
    <property type="term" value="P:tricarboxylic acid cycle"/>
    <property type="evidence" value="ECO:0007669"/>
    <property type="project" value="TreeGrafter"/>
</dbReference>
<dbReference type="EMBL" id="JAAGAX010000017">
    <property type="protein sequence ID" value="KAF2286684.1"/>
    <property type="molecule type" value="Genomic_DNA"/>
</dbReference>